<proteinExistence type="predicted"/>
<gene>
    <name evidence="1" type="ORF">GMARGA_LOCUS17047</name>
</gene>
<accession>A0ABN7VCF0</accession>
<dbReference type="Proteomes" id="UP000789901">
    <property type="component" value="Unassembled WGS sequence"/>
</dbReference>
<keyword evidence="2" id="KW-1185">Reference proteome</keyword>
<organism evidence="1 2">
    <name type="scientific">Gigaspora margarita</name>
    <dbReference type="NCBI Taxonomy" id="4874"/>
    <lineage>
        <taxon>Eukaryota</taxon>
        <taxon>Fungi</taxon>
        <taxon>Fungi incertae sedis</taxon>
        <taxon>Mucoromycota</taxon>
        <taxon>Glomeromycotina</taxon>
        <taxon>Glomeromycetes</taxon>
        <taxon>Diversisporales</taxon>
        <taxon>Gigasporaceae</taxon>
        <taxon>Gigaspora</taxon>
    </lineage>
</organism>
<dbReference type="EMBL" id="CAJVQB010012682">
    <property type="protein sequence ID" value="CAG8757221.1"/>
    <property type="molecule type" value="Genomic_DNA"/>
</dbReference>
<comment type="caution">
    <text evidence="1">The sequence shown here is derived from an EMBL/GenBank/DDBJ whole genome shotgun (WGS) entry which is preliminary data.</text>
</comment>
<sequence>MKTGFLQEKCYTLQHRKGYAKLDKEYNYITPLESIEDTRLIEQQLCEYVVQMTKKDGSEYKATTIKQAVDRINRYISKNGAICGFNLHDKYQFPNLHNILNGKMKDLQEKRLGKKEGSMALIAQQVKEILNNEFLDPKMSQVKIIQEGNAHQIHLLANPPDTSIWYSKNYCDINRVRNFMKEIGQKIKVKLPDGILTNYTDIPEDAIMHFTGHKSVQGVHVYKNVNEHQQINTINYTIYIN</sequence>
<name>A0ABN7VCF0_GIGMA</name>
<reference evidence="1 2" key="1">
    <citation type="submission" date="2021-06" db="EMBL/GenBank/DDBJ databases">
        <authorList>
            <person name="Kallberg Y."/>
            <person name="Tangrot J."/>
            <person name="Rosling A."/>
        </authorList>
    </citation>
    <scope>NUCLEOTIDE SEQUENCE [LARGE SCALE GENOMIC DNA]</scope>
    <source>
        <strain evidence="1 2">120-4 pot B 10/14</strain>
    </source>
</reference>
<evidence type="ECO:0000313" key="2">
    <source>
        <dbReference type="Proteomes" id="UP000789901"/>
    </source>
</evidence>
<protein>
    <submittedName>
        <fullName evidence="1">26067_t:CDS:1</fullName>
    </submittedName>
</protein>
<evidence type="ECO:0000313" key="1">
    <source>
        <dbReference type="EMBL" id="CAG8757221.1"/>
    </source>
</evidence>